<evidence type="ECO:0000259" key="1">
    <source>
        <dbReference type="Pfam" id="PF07534"/>
    </source>
</evidence>
<dbReference type="OrthoDB" id="25620at2759"/>
<keyword evidence="3" id="KW-1185">Reference proteome</keyword>
<comment type="caution">
    <text evidence="2">The sequence shown here is derived from an EMBL/GenBank/DDBJ whole genome shotgun (WGS) entry which is preliminary data.</text>
</comment>
<sequence length="279" mass="33103">MNKKEKKKLQNQISNIIDKIRFIDFSKQELEETLKQDLIPNQISEKLIDFQILQNRNQKIKKNWKKLTQFIEKENLLIFKRRIKLRSTIIEEKEHFDKLKEWINDNEFFSKMKLGYSAKRYGFNCKNWHSVIDNKGKTLIIIKTTNNYIFGGFTSVGFLSDETKWSIKRSPIKGCIKDEDAFLFSIKNPRNDPPQKFPIRKEESDNAIMYNLENGPIFGYSSDYLQNDICLYGNLQGYTNFGCRYTLPNGLTFNTNKAKNYLTGSFKKWRVNELECFFI</sequence>
<feature type="domain" description="TLDc" evidence="1">
    <location>
        <begin position="87"/>
        <end position="277"/>
    </location>
</feature>
<dbReference type="Pfam" id="PF07534">
    <property type="entry name" value="TLD"/>
    <property type="match status" value="1"/>
</dbReference>
<proteinExistence type="predicted"/>
<organism evidence="2 3">
    <name type="scientific">Anaeramoeba ignava</name>
    <name type="common">Anaerobic marine amoeba</name>
    <dbReference type="NCBI Taxonomy" id="1746090"/>
    <lineage>
        <taxon>Eukaryota</taxon>
        <taxon>Metamonada</taxon>
        <taxon>Anaeramoebidae</taxon>
        <taxon>Anaeramoeba</taxon>
    </lineage>
</organism>
<dbReference type="Proteomes" id="UP001149090">
    <property type="component" value="Unassembled WGS sequence"/>
</dbReference>
<evidence type="ECO:0000313" key="3">
    <source>
        <dbReference type="Proteomes" id="UP001149090"/>
    </source>
</evidence>
<dbReference type="EMBL" id="JAPDFW010000014">
    <property type="protein sequence ID" value="KAJ5080086.1"/>
    <property type="molecule type" value="Genomic_DNA"/>
</dbReference>
<gene>
    <name evidence="2" type="ORF">M0811_14173</name>
</gene>
<dbReference type="AlphaFoldDB" id="A0A9Q0LWT2"/>
<dbReference type="InterPro" id="IPR006571">
    <property type="entry name" value="TLDc_dom"/>
</dbReference>
<reference evidence="2" key="1">
    <citation type="submission" date="2022-10" db="EMBL/GenBank/DDBJ databases">
        <title>Novel sulphate-reducing endosymbionts in the free-living metamonad Anaeramoeba.</title>
        <authorList>
            <person name="Jerlstrom-Hultqvist J."/>
            <person name="Cepicka I."/>
            <person name="Gallot-Lavallee L."/>
            <person name="Salas-Leiva D."/>
            <person name="Curtis B.A."/>
            <person name="Zahonova K."/>
            <person name="Pipaliya S."/>
            <person name="Dacks J."/>
            <person name="Roger A.J."/>
        </authorList>
    </citation>
    <scope>NUCLEOTIDE SEQUENCE</scope>
    <source>
        <strain evidence="2">BMAN</strain>
    </source>
</reference>
<name>A0A9Q0LWT2_ANAIG</name>
<evidence type="ECO:0000313" key="2">
    <source>
        <dbReference type="EMBL" id="KAJ5080086.1"/>
    </source>
</evidence>
<accession>A0A9Q0LWT2</accession>
<protein>
    <recommendedName>
        <fullName evidence="1">TLDc domain-containing protein</fullName>
    </recommendedName>
</protein>